<dbReference type="EMBL" id="AP018738">
    <property type="protein sequence ID" value="BBE51171.1"/>
    <property type="molecule type" value="Genomic_DNA"/>
</dbReference>
<evidence type="ECO:0000313" key="2">
    <source>
        <dbReference type="Proteomes" id="UP000033070"/>
    </source>
</evidence>
<accession>A0A2Z6GC27</accession>
<name>A0A2Z6GC27_9PROT</name>
<dbReference type="Proteomes" id="UP000033070">
    <property type="component" value="Chromosome"/>
</dbReference>
<protein>
    <submittedName>
        <fullName evidence="1">Uncharacterized protein</fullName>
    </submittedName>
</protein>
<sequence length="219" mass="26160">MSYQLTEQSFLKDVADHQMHVLMDNGVYRHIRFKQPDTGCYHFDLITYPGYLVYSGDMGCYVFSRLDDMFQFFRTDRCDFNYNSNGLSINLGYWSEKLRAVDGNRSNAGVTELDEDRIRQVINEYRLSWVRSYRHKLDKDNRRWLWEDVESHVLASDNAEEMLRSAYSFSEWVGGHNFCFDDLWDHDFTKYTHHFLWCCYALAWGIQQYDKMKASEVSA</sequence>
<dbReference type="KEGG" id="fam:OYT1_ch1624"/>
<dbReference type="RefSeq" id="WP_062627573.1">
    <property type="nucleotide sequence ID" value="NZ_AP018738.1"/>
</dbReference>
<keyword evidence="2" id="KW-1185">Reference proteome</keyword>
<dbReference type="OrthoDB" id="4205565at2"/>
<dbReference type="AlphaFoldDB" id="A0A2Z6GC27"/>
<gene>
    <name evidence="1" type="ORF">OYT1_ch1624</name>
</gene>
<proteinExistence type="predicted"/>
<reference evidence="1 2" key="1">
    <citation type="submission" date="2018-06" db="EMBL/GenBank/DDBJ databases">
        <title>OYT1 Genome Sequencing.</title>
        <authorList>
            <person name="Kato S."/>
            <person name="Itoh T."/>
            <person name="Ohkuma M."/>
        </authorList>
    </citation>
    <scope>NUCLEOTIDE SEQUENCE [LARGE SCALE GENOMIC DNA]</scope>
    <source>
        <strain evidence="1 2">OYT1</strain>
    </source>
</reference>
<organism evidence="1 2">
    <name type="scientific">Ferriphaselus amnicola</name>
    <dbReference type="NCBI Taxonomy" id="1188319"/>
    <lineage>
        <taxon>Bacteria</taxon>
        <taxon>Pseudomonadati</taxon>
        <taxon>Pseudomonadota</taxon>
        <taxon>Betaproteobacteria</taxon>
        <taxon>Nitrosomonadales</taxon>
        <taxon>Gallionellaceae</taxon>
        <taxon>Ferriphaselus</taxon>
    </lineage>
</organism>
<evidence type="ECO:0000313" key="1">
    <source>
        <dbReference type="EMBL" id="BBE51171.1"/>
    </source>
</evidence>
<dbReference type="STRING" id="1188319.OYT1_02474"/>